<evidence type="ECO:0000313" key="13">
    <source>
        <dbReference type="EMBL" id="KAG8470815.1"/>
    </source>
</evidence>
<dbReference type="GO" id="GO:0051301">
    <property type="term" value="P:cell division"/>
    <property type="evidence" value="ECO:0007669"/>
    <property type="project" value="UniProtKB-KW"/>
</dbReference>
<proteinExistence type="inferred from homology"/>
<dbReference type="SUPFAM" id="SSF140612">
    <property type="entry name" value="EB1 dimerisation domain-like"/>
    <property type="match status" value="1"/>
</dbReference>
<dbReference type="GO" id="GO:0008017">
    <property type="term" value="F:microtubule binding"/>
    <property type="evidence" value="ECO:0007669"/>
    <property type="project" value="InterPro"/>
</dbReference>
<evidence type="ECO:0000313" key="14">
    <source>
        <dbReference type="Proteomes" id="UP000751190"/>
    </source>
</evidence>
<gene>
    <name evidence="13" type="ORF">KFE25_009236</name>
</gene>
<dbReference type="PANTHER" id="PTHR10623">
    <property type="entry name" value="MICROTUBULE-ASSOCIATED PROTEIN RP/EB FAMILY MEMBER"/>
    <property type="match status" value="1"/>
</dbReference>
<evidence type="ECO:0000256" key="5">
    <source>
        <dbReference type="ARBA" id="ARBA00022701"/>
    </source>
</evidence>
<dbReference type="Pfam" id="PF03271">
    <property type="entry name" value="EB1"/>
    <property type="match status" value="1"/>
</dbReference>
<evidence type="ECO:0000256" key="6">
    <source>
        <dbReference type="ARBA" id="ARBA00022776"/>
    </source>
</evidence>
<dbReference type="OrthoDB" id="2119228at2759"/>
<comment type="similarity">
    <text evidence="2">Belongs to the MAPRE family.</text>
</comment>
<dbReference type="PROSITE" id="PS50021">
    <property type="entry name" value="CH"/>
    <property type="match status" value="1"/>
</dbReference>
<dbReference type="Gene3D" id="1.20.5.1430">
    <property type="match status" value="1"/>
</dbReference>
<evidence type="ECO:0000256" key="7">
    <source>
        <dbReference type="ARBA" id="ARBA00023212"/>
    </source>
</evidence>
<dbReference type="PROSITE" id="PS51230">
    <property type="entry name" value="EB1_C"/>
    <property type="match status" value="1"/>
</dbReference>
<dbReference type="Pfam" id="PF00307">
    <property type="entry name" value="CH"/>
    <property type="match status" value="1"/>
</dbReference>
<feature type="region of interest" description="Disordered" evidence="10">
    <location>
        <begin position="140"/>
        <end position="181"/>
    </location>
</feature>
<feature type="compositionally biased region" description="Low complexity" evidence="10">
    <location>
        <begin position="406"/>
        <end position="427"/>
    </location>
</feature>
<protein>
    <recommendedName>
        <fullName evidence="15">Calponin-homology (CH) domain-containing protein</fullName>
    </recommendedName>
</protein>
<keyword evidence="14" id="KW-1185">Reference proteome</keyword>
<feature type="domain" description="Calponin-homology (CH)" evidence="11">
    <location>
        <begin position="15"/>
        <end position="117"/>
    </location>
</feature>
<evidence type="ECO:0000256" key="2">
    <source>
        <dbReference type="ARBA" id="ARBA00010729"/>
    </source>
</evidence>
<dbReference type="AlphaFoldDB" id="A0A8J5Y3F3"/>
<feature type="compositionally biased region" description="Polar residues" evidence="10">
    <location>
        <begin position="287"/>
        <end position="296"/>
    </location>
</feature>
<evidence type="ECO:0000256" key="1">
    <source>
        <dbReference type="ARBA" id="ARBA00004245"/>
    </source>
</evidence>
<organism evidence="13 14">
    <name type="scientific">Diacronema lutheri</name>
    <name type="common">Unicellular marine alga</name>
    <name type="synonym">Monochrysis lutheri</name>
    <dbReference type="NCBI Taxonomy" id="2081491"/>
    <lineage>
        <taxon>Eukaryota</taxon>
        <taxon>Haptista</taxon>
        <taxon>Haptophyta</taxon>
        <taxon>Pavlovophyceae</taxon>
        <taxon>Pavlovales</taxon>
        <taxon>Pavlovaceae</taxon>
        <taxon>Diacronema</taxon>
    </lineage>
</organism>
<feature type="compositionally biased region" description="Basic and acidic residues" evidence="10">
    <location>
        <begin position="267"/>
        <end position="281"/>
    </location>
</feature>
<dbReference type="InterPro" id="IPR036872">
    <property type="entry name" value="CH_dom_sf"/>
</dbReference>
<dbReference type="InterPro" id="IPR004953">
    <property type="entry name" value="EB1_C"/>
</dbReference>
<evidence type="ECO:0000256" key="4">
    <source>
        <dbReference type="ARBA" id="ARBA00022618"/>
    </source>
</evidence>
<dbReference type="EMBL" id="JAGTXO010000001">
    <property type="protein sequence ID" value="KAG8470815.1"/>
    <property type="molecule type" value="Genomic_DNA"/>
</dbReference>
<reference evidence="13" key="1">
    <citation type="submission" date="2021-05" db="EMBL/GenBank/DDBJ databases">
        <title>The genome of the haptophyte Pavlova lutheri (Diacronema luteri, Pavlovales) - a model for lipid biosynthesis in eukaryotic algae.</title>
        <authorList>
            <person name="Hulatt C.J."/>
            <person name="Posewitz M.C."/>
        </authorList>
    </citation>
    <scope>NUCLEOTIDE SEQUENCE</scope>
    <source>
        <strain evidence="13">NIVA-4/92</strain>
    </source>
</reference>
<dbReference type="GO" id="GO:0005874">
    <property type="term" value="C:microtubule"/>
    <property type="evidence" value="ECO:0007669"/>
    <property type="project" value="UniProtKB-KW"/>
</dbReference>
<dbReference type="Proteomes" id="UP000751190">
    <property type="component" value="Unassembled WGS sequence"/>
</dbReference>
<evidence type="ECO:0000259" key="11">
    <source>
        <dbReference type="PROSITE" id="PS50021"/>
    </source>
</evidence>
<name>A0A8J5Y3F3_DIALT</name>
<feature type="compositionally biased region" description="Low complexity" evidence="10">
    <location>
        <begin position="165"/>
        <end position="181"/>
    </location>
</feature>
<feature type="region of interest" description="Disordered" evidence="10">
    <location>
        <begin position="267"/>
        <end position="304"/>
    </location>
</feature>
<keyword evidence="6" id="KW-0498">Mitosis</keyword>
<dbReference type="InterPro" id="IPR036133">
    <property type="entry name" value="EB1_C_sf"/>
</dbReference>
<dbReference type="InterPro" id="IPR001715">
    <property type="entry name" value="CH_dom"/>
</dbReference>
<sequence length="442" mass="47559">MACDLSAAGTNAWELATRRELVQWIRGKYQPNFQRLEDLSTGAVYCQVLDSVYPGAVALERVKWNAAGEKERLTNFQVLQAGLERAKLTKHVPVDSLLRPSVSAHLEFSQWLKVVHDRRLIAGVPEYDAAGRLDQVGAKLRPASDGASAGPGLEPPVSMRRSKLRTPSPSSPLPGRGSSWAASAVATSASRSCAQAPVSATSSDHSAEEGAMRQVEQLRRAHAKAERQRDFYFGKLCDIEMYADATAAENDALDVVEQVVAILRLGQDEPRPGSSGRRDVPRIAPTHASQSRVSDGSHSQAESAVSSASVVPILPLDDKWHHALESARLREKVATARQSVQEEEARRAASRAFAPGSRARRCTTRLFEAWEVLARVIPCAPASDAPWRERLAATWPRAAAVRPPTAGADSARQAAAPAAGSLRGPPGAERRCSGEAASGTQR</sequence>
<evidence type="ECO:0008006" key="15">
    <source>
        <dbReference type="Google" id="ProtNLM"/>
    </source>
</evidence>
<keyword evidence="3" id="KW-0963">Cytoplasm</keyword>
<feature type="domain" description="EB1 C-terminal" evidence="12">
    <location>
        <begin position="200"/>
        <end position="272"/>
    </location>
</feature>
<dbReference type="InterPro" id="IPR027328">
    <property type="entry name" value="MAPRE"/>
</dbReference>
<evidence type="ECO:0000256" key="9">
    <source>
        <dbReference type="PROSITE-ProRule" id="PRU00576"/>
    </source>
</evidence>
<comment type="subcellular location">
    <subcellularLocation>
        <location evidence="1">Cytoplasm</location>
        <location evidence="1">Cytoskeleton</location>
    </subcellularLocation>
</comment>
<evidence type="ECO:0000256" key="3">
    <source>
        <dbReference type="ARBA" id="ARBA00022490"/>
    </source>
</evidence>
<evidence type="ECO:0000256" key="8">
    <source>
        <dbReference type="ARBA" id="ARBA00023306"/>
    </source>
</evidence>
<keyword evidence="8" id="KW-0131">Cell cycle</keyword>
<keyword evidence="4" id="KW-0132">Cell division</keyword>
<evidence type="ECO:0000259" key="12">
    <source>
        <dbReference type="PROSITE" id="PS51230"/>
    </source>
</evidence>
<comment type="caution">
    <text evidence="13">The sequence shown here is derived from an EMBL/GenBank/DDBJ whole genome shotgun (WGS) entry which is preliminary data.</text>
</comment>
<feature type="region of interest" description="Disordered" evidence="10">
    <location>
        <begin position="400"/>
        <end position="442"/>
    </location>
</feature>
<dbReference type="SUPFAM" id="SSF47576">
    <property type="entry name" value="Calponin-homology domain, CH-domain"/>
    <property type="match status" value="1"/>
</dbReference>
<accession>A0A8J5Y3F3</accession>
<dbReference type="Gene3D" id="1.10.418.10">
    <property type="entry name" value="Calponin-like domain"/>
    <property type="match status" value="1"/>
</dbReference>
<evidence type="ECO:0000256" key="10">
    <source>
        <dbReference type="SAM" id="MobiDB-lite"/>
    </source>
</evidence>
<keyword evidence="7" id="KW-0206">Cytoskeleton</keyword>
<keyword evidence="5 9" id="KW-0493">Microtubule</keyword>